<comment type="caution">
    <text evidence="1">The sequence shown here is derived from an EMBL/GenBank/DDBJ whole genome shotgun (WGS) entry which is preliminary data.</text>
</comment>
<evidence type="ECO:0000313" key="2">
    <source>
        <dbReference type="Proteomes" id="UP000499080"/>
    </source>
</evidence>
<dbReference type="AlphaFoldDB" id="A0A4Y2LMR7"/>
<accession>A0A4Y2LMR7</accession>
<dbReference type="Proteomes" id="UP000499080">
    <property type="component" value="Unassembled WGS sequence"/>
</dbReference>
<proteinExistence type="predicted"/>
<keyword evidence="2" id="KW-1185">Reference proteome</keyword>
<reference evidence="1 2" key="1">
    <citation type="journal article" date="2019" name="Sci. Rep.">
        <title>Orb-weaving spider Araneus ventricosus genome elucidates the spidroin gene catalogue.</title>
        <authorList>
            <person name="Kono N."/>
            <person name="Nakamura H."/>
            <person name="Ohtoshi R."/>
            <person name="Moran D.A.P."/>
            <person name="Shinohara A."/>
            <person name="Yoshida Y."/>
            <person name="Fujiwara M."/>
            <person name="Mori M."/>
            <person name="Tomita M."/>
            <person name="Arakawa K."/>
        </authorList>
    </citation>
    <scope>NUCLEOTIDE SEQUENCE [LARGE SCALE GENOMIC DNA]</scope>
</reference>
<dbReference type="EMBL" id="BGPR01006061">
    <property type="protein sequence ID" value="GBN15749.1"/>
    <property type="molecule type" value="Genomic_DNA"/>
</dbReference>
<organism evidence="1 2">
    <name type="scientific">Araneus ventricosus</name>
    <name type="common">Orbweaver spider</name>
    <name type="synonym">Epeira ventricosa</name>
    <dbReference type="NCBI Taxonomy" id="182803"/>
    <lineage>
        <taxon>Eukaryota</taxon>
        <taxon>Metazoa</taxon>
        <taxon>Ecdysozoa</taxon>
        <taxon>Arthropoda</taxon>
        <taxon>Chelicerata</taxon>
        <taxon>Arachnida</taxon>
        <taxon>Araneae</taxon>
        <taxon>Araneomorphae</taxon>
        <taxon>Entelegynae</taxon>
        <taxon>Araneoidea</taxon>
        <taxon>Araneidae</taxon>
        <taxon>Araneus</taxon>
    </lineage>
</organism>
<gene>
    <name evidence="1" type="ORF">AVEN_139064_1</name>
</gene>
<evidence type="ECO:0000313" key="1">
    <source>
        <dbReference type="EMBL" id="GBN15749.1"/>
    </source>
</evidence>
<name>A0A4Y2LMR7_ARAVE</name>
<sequence>MTTRSTAFSPISEKQPAEIRPTSIEVAWPVTAGLEVRVLNEQNSNCTRNERSSSLFDEFMVSHANTISGSKRYLRGYAAAGIAGSTSIGSAIAGGLVNFMQKNALTAAIN</sequence>
<protein>
    <submittedName>
        <fullName evidence="1">Uncharacterized protein</fullName>
    </submittedName>
</protein>